<evidence type="ECO:0000256" key="1">
    <source>
        <dbReference type="ARBA" id="ARBA00004651"/>
    </source>
</evidence>
<evidence type="ECO:0000256" key="7">
    <source>
        <dbReference type="SAM" id="Phobius"/>
    </source>
</evidence>
<comment type="caution">
    <text evidence="9">The sequence shown here is derived from an EMBL/GenBank/DDBJ whole genome shotgun (WGS) entry which is preliminary data.</text>
</comment>
<reference evidence="9 10" key="1">
    <citation type="submission" date="2018-07" db="EMBL/GenBank/DDBJ databases">
        <title>Streptomyces species from bats.</title>
        <authorList>
            <person name="Dunlap C."/>
        </authorList>
    </citation>
    <scope>NUCLEOTIDE SEQUENCE [LARGE SCALE GENOMIC DNA]</scope>
    <source>
        <strain evidence="9 10">AC230</strain>
    </source>
</reference>
<evidence type="ECO:0000313" key="9">
    <source>
        <dbReference type="EMBL" id="RDG36511.1"/>
    </source>
</evidence>
<evidence type="ECO:0000256" key="4">
    <source>
        <dbReference type="ARBA" id="ARBA00022989"/>
    </source>
</evidence>
<feature type="transmembrane region" description="Helical" evidence="7">
    <location>
        <begin position="105"/>
        <end position="131"/>
    </location>
</feature>
<dbReference type="GO" id="GO:0005886">
    <property type="term" value="C:plasma membrane"/>
    <property type="evidence" value="ECO:0007669"/>
    <property type="project" value="UniProtKB-SubCell"/>
</dbReference>
<dbReference type="InterPro" id="IPR051791">
    <property type="entry name" value="Pra-immunoreactive"/>
</dbReference>
<dbReference type="EMBL" id="QQNA01000153">
    <property type="protein sequence ID" value="RDG36511.1"/>
    <property type="molecule type" value="Genomic_DNA"/>
</dbReference>
<evidence type="ECO:0000313" key="10">
    <source>
        <dbReference type="Proteomes" id="UP000253741"/>
    </source>
</evidence>
<feature type="compositionally biased region" description="Pro residues" evidence="6">
    <location>
        <begin position="1"/>
        <end position="11"/>
    </location>
</feature>
<evidence type="ECO:0000256" key="5">
    <source>
        <dbReference type="ARBA" id="ARBA00023136"/>
    </source>
</evidence>
<comment type="subcellular location">
    <subcellularLocation>
        <location evidence="1">Cell membrane</location>
        <topology evidence="1">Multi-pass membrane protein</topology>
    </subcellularLocation>
</comment>
<dbReference type="AlphaFoldDB" id="A0A370B4J5"/>
<feature type="domain" description="RDD" evidence="8">
    <location>
        <begin position="99"/>
        <end position="242"/>
    </location>
</feature>
<name>A0A370B4J5_9ACTN</name>
<evidence type="ECO:0000256" key="2">
    <source>
        <dbReference type="ARBA" id="ARBA00022475"/>
    </source>
</evidence>
<keyword evidence="2" id="KW-1003">Cell membrane</keyword>
<feature type="transmembrane region" description="Helical" evidence="7">
    <location>
        <begin position="151"/>
        <end position="170"/>
    </location>
</feature>
<evidence type="ECO:0000259" key="8">
    <source>
        <dbReference type="Pfam" id="PF06271"/>
    </source>
</evidence>
<dbReference type="RefSeq" id="WP_114625094.1">
    <property type="nucleotide sequence ID" value="NZ_QQNA01000153.1"/>
</dbReference>
<keyword evidence="10" id="KW-1185">Reference proteome</keyword>
<dbReference type="PANTHER" id="PTHR36115:SF4">
    <property type="entry name" value="MEMBRANE PROTEIN"/>
    <property type="match status" value="1"/>
</dbReference>
<sequence length="257" mass="27167">MSNDQPPPGQPPEDDPFLKKPPPSEGPGSTPHEPPYVPPHGPPPPGSPYGGQGGPPPGAGHDPNADRGSPYGGAPYGGSPYGGSPYGGTDPLAGMPPLAPFGKRLIARIIDVLIIFIPLAIISGFTGGAWGSTNGNGQWDNVTNQVNTGRHWIWSLISIVAYVGYDTYMTKKYGQTLGKRWMKIRVAMLNNGAVPDTNASLLRAAVLWLPALICCFLLWWIIIIATILASRPYRQGLHDKAARTVVVTDVPAGSAAH</sequence>
<keyword evidence="5 7" id="KW-0472">Membrane</keyword>
<protein>
    <submittedName>
        <fullName evidence="9">RDD family protein</fullName>
    </submittedName>
</protein>
<feature type="region of interest" description="Disordered" evidence="6">
    <location>
        <begin position="1"/>
        <end position="77"/>
    </location>
</feature>
<dbReference type="PANTHER" id="PTHR36115">
    <property type="entry name" value="PROLINE-RICH ANTIGEN HOMOLOG-RELATED"/>
    <property type="match status" value="1"/>
</dbReference>
<dbReference type="Proteomes" id="UP000253741">
    <property type="component" value="Unassembled WGS sequence"/>
</dbReference>
<evidence type="ECO:0000256" key="6">
    <source>
        <dbReference type="SAM" id="MobiDB-lite"/>
    </source>
</evidence>
<keyword evidence="3 7" id="KW-0812">Transmembrane</keyword>
<gene>
    <name evidence="9" type="ORF">DVH02_19400</name>
</gene>
<feature type="transmembrane region" description="Helical" evidence="7">
    <location>
        <begin position="206"/>
        <end position="229"/>
    </location>
</feature>
<keyword evidence="4 7" id="KW-1133">Transmembrane helix</keyword>
<feature type="compositionally biased region" description="Pro residues" evidence="6">
    <location>
        <begin position="32"/>
        <end position="47"/>
    </location>
</feature>
<proteinExistence type="predicted"/>
<organism evidence="9 10">
    <name type="scientific">Streptomyces corynorhini</name>
    <dbReference type="NCBI Taxonomy" id="2282652"/>
    <lineage>
        <taxon>Bacteria</taxon>
        <taxon>Bacillati</taxon>
        <taxon>Actinomycetota</taxon>
        <taxon>Actinomycetes</taxon>
        <taxon>Kitasatosporales</taxon>
        <taxon>Streptomycetaceae</taxon>
        <taxon>Streptomyces</taxon>
    </lineage>
</organism>
<dbReference type="InterPro" id="IPR010432">
    <property type="entry name" value="RDD"/>
</dbReference>
<accession>A0A370B4J5</accession>
<dbReference type="OrthoDB" id="9774993at2"/>
<dbReference type="Pfam" id="PF06271">
    <property type="entry name" value="RDD"/>
    <property type="match status" value="1"/>
</dbReference>
<evidence type="ECO:0000256" key="3">
    <source>
        <dbReference type="ARBA" id="ARBA00022692"/>
    </source>
</evidence>